<evidence type="ECO:0000313" key="10">
    <source>
        <dbReference type="EMBL" id="QNN63477.1"/>
    </source>
</evidence>
<dbReference type="PANTHER" id="PTHR43357:SF4">
    <property type="entry name" value="INNER MEMBRANE ABC TRANSPORTER PERMEASE PROTEIN YDCV"/>
    <property type="match status" value="1"/>
</dbReference>
<feature type="transmembrane region" description="Helical" evidence="8">
    <location>
        <begin position="346"/>
        <end position="369"/>
    </location>
</feature>
<keyword evidence="4" id="KW-0997">Cell inner membrane</keyword>
<evidence type="ECO:0000256" key="2">
    <source>
        <dbReference type="ARBA" id="ARBA00022448"/>
    </source>
</evidence>
<dbReference type="AlphaFoldDB" id="A0A7G9S6K2"/>
<keyword evidence="2 8" id="KW-0813">Transport</keyword>
<dbReference type="KEGG" id="ldn:H9L06_03935"/>
<feature type="transmembrane region" description="Helical" evidence="8">
    <location>
        <begin position="12"/>
        <end position="38"/>
    </location>
</feature>
<dbReference type="Proteomes" id="UP000515934">
    <property type="component" value="Chromosome"/>
</dbReference>
<dbReference type="Pfam" id="PF00528">
    <property type="entry name" value="BPD_transp_1"/>
    <property type="match status" value="1"/>
</dbReference>
<dbReference type="SUPFAM" id="SSF161098">
    <property type="entry name" value="MetI-like"/>
    <property type="match status" value="2"/>
</dbReference>
<feature type="transmembrane region" description="Helical" evidence="8">
    <location>
        <begin position="389"/>
        <end position="409"/>
    </location>
</feature>
<reference evidence="10 11" key="1">
    <citation type="submission" date="2020-08" db="EMBL/GenBank/DDBJ databases">
        <title>Genome sequence of Leucobacter denitrificans KACC 14055T.</title>
        <authorList>
            <person name="Hyun D.-W."/>
            <person name="Bae J.-W."/>
        </authorList>
    </citation>
    <scope>NUCLEOTIDE SEQUENCE [LARGE SCALE GENOMIC DNA]</scope>
    <source>
        <strain evidence="10 11">KACC 14055</strain>
    </source>
</reference>
<keyword evidence="11" id="KW-1185">Reference proteome</keyword>
<feature type="domain" description="ABC transmembrane type-1" evidence="9">
    <location>
        <begin position="344"/>
        <end position="545"/>
    </location>
</feature>
<evidence type="ECO:0000256" key="4">
    <source>
        <dbReference type="ARBA" id="ARBA00022519"/>
    </source>
</evidence>
<dbReference type="EMBL" id="CP060716">
    <property type="protein sequence ID" value="QNN63477.1"/>
    <property type="molecule type" value="Genomic_DNA"/>
</dbReference>
<dbReference type="RefSeq" id="WP_187555944.1">
    <property type="nucleotide sequence ID" value="NZ_CP060716.1"/>
</dbReference>
<comment type="similarity">
    <text evidence="8">Belongs to the binding-protein-dependent transport system permease family.</text>
</comment>
<feature type="transmembrane region" description="Helical" evidence="8">
    <location>
        <begin position="421"/>
        <end position="442"/>
    </location>
</feature>
<keyword evidence="7 8" id="KW-0472">Membrane</keyword>
<evidence type="ECO:0000256" key="7">
    <source>
        <dbReference type="ARBA" id="ARBA00023136"/>
    </source>
</evidence>
<dbReference type="PANTHER" id="PTHR43357">
    <property type="entry name" value="INNER MEMBRANE ABC TRANSPORTER PERMEASE PROTEIN YDCV"/>
    <property type="match status" value="1"/>
</dbReference>
<protein>
    <submittedName>
        <fullName evidence="10">Iron ABC transporter permease</fullName>
    </submittedName>
</protein>
<sequence length="558" mass="58892">MHVVDRRLPRALAWGAAAAIPALFVGVFFLWPVIALIATGFTSDGRLDLAGIPEVLGLERSWRVLGNTLAQASLATVLSIALGIPAAFALYKLKFRGRSFLRGLLTVPFVLPTVVVGVAFTALFGPGGSLYFLGLDRSLLVVVLALAFFNVTVVARTVGGYWSQLDSRQAQAARMLGAGPVRAFVTITLPALGPAIASAGALVFLFCATSFGVVLILGGREFANIETEIYRLTVQFLDLRSAAVLSLVQFVIVALALLASSLLRRKHERAYGMRHEERAPRQSDAPVLIVFGATLVFLHALPIAALVWRSLQGVKGTGVTLANYVALVDPPESSPLRGTVFDAIGLSLWIACLATLIAVVFGMLVVLVVSRKPRSRLLQRTISLYDSAIMLPLGISAVTLGFGLLLTMHRPLGIGFDLRTSVVLIPIAQALIALPLVVRTLLPVLRGIDTRTREAAMMLGATPARVLATIDFPLLGRTAGLALGFAFAVSLGEFGATAFLVRPDAQTLPVVIATLVSNPEPASYGAALAASVVLGVLSAGIMLGAERLRPAGVSTGSW</sequence>
<evidence type="ECO:0000256" key="6">
    <source>
        <dbReference type="ARBA" id="ARBA00022989"/>
    </source>
</evidence>
<dbReference type="InterPro" id="IPR000515">
    <property type="entry name" value="MetI-like"/>
</dbReference>
<dbReference type="GO" id="GO:0055085">
    <property type="term" value="P:transmembrane transport"/>
    <property type="evidence" value="ECO:0007669"/>
    <property type="project" value="InterPro"/>
</dbReference>
<evidence type="ECO:0000256" key="8">
    <source>
        <dbReference type="RuleBase" id="RU363032"/>
    </source>
</evidence>
<keyword evidence="3" id="KW-1003">Cell membrane</keyword>
<gene>
    <name evidence="10" type="ORF">H9L06_03935</name>
</gene>
<feature type="domain" description="ABC transmembrane type-1" evidence="9">
    <location>
        <begin position="65"/>
        <end position="263"/>
    </location>
</feature>
<dbReference type="PROSITE" id="PS50928">
    <property type="entry name" value="ABC_TM1"/>
    <property type="match status" value="2"/>
</dbReference>
<proteinExistence type="inferred from homology"/>
<evidence type="ECO:0000256" key="3">
    <source>
        <dbReference type="ARBA" id="ARBA00022475"/>
    </source>
</evidence>
<dbReference type="GO" id="GO:0005886">
    <property type="term" value="C:plasma membrane"/>
    <property type="evidence" value="ECO:0007669"/>
    <property type="project" value="UniProtKB-SubCell"/>
</dbReference>
<dbReference type="InterPro" id="IPR035906">
    <property type="entry name" value="MetI-like_sf"/>
</dbReference>
<feature type="transmembrane region" description="Helical" evidence="8">
    <location>
        <begin position="183"/>
        <end position="216"/>
    </location>
</feature>
<evidence type="ECO:0000256" key="5">
    <source>
        <dbReference type="ARBA" id="ARBA00022692"/>
    </source>
</evidence>
<feature type="transmembrane region" description="Helical" evidence="8">
    <location>
        <begin position="481"/>
        <end position="501"/>
    </location>
</feature>
<dbReference type="Gene3D" id="1.10.3720.10">
    <property type="entry name" value="MetI-like"/>
    <property type="match status" value="2"/>
</dbReference>
<dbReference type="CDD" id="cd06261">
    <property type="entry name" value="TM_PBP2"/>
    <property type="match status" value="2"/>
</dbReference>
<name>A0A7G9S6K2_9MICO</name>
<feature type="transmembrane region" description="Helical" evidence="8">
    <location>
        <begin position="69"/>
        <end position="91"/>
    </location>
</feature>
<organism evidence="10 11">
    <name type="scientific">Leucobacter denitrificans</name>
    <dbReference type="NCBI Taxonomy" id="683042"/>
    <lineage>
        <taxon>Bacteria</taxon>
        <taxon>Bacillati</taxon>
        <taxon>Actinomycetota</taxon>
        <taxon>Actinomycetes</taxon>
        <taxon>Micrococcales</taxon>
        <taxon>Microbacteriaceae</taxon>
        <taxon>Leucobacter</taxon>
    </lineage>
</organism>
<keyword evidence="5 8" id="KW-0812">Transmembrane</keyword>
<evidence type="ECO:0000313" key="11">
    <source>
        <dbReference type="Proteomes" id="UP000515934"/>
    </source>
</evidence>
<comment type="subcellular location">
    <subcellularLocation>
        <location evidence="1">Cell inner membrane</location>
        <topology evidence="1">Multi-pass membrane protein</topology>
    </subcellularLocation>
    <subcellularLocation>
        <location evidence="8">Cell membrane</location>
        <topology evidence="8">Multi-pass membrane protein</topology>
    </subcellularLocation>
</comment>
<feature type="transmembrane region" description="Helical" evidence="8">
    <location>
        <begin position="242"/>
        <end position="264"/>
    </location>
</feature>
<evidence type="ECO:0000259" key="9">
    <source>
        <dbReference type="PROSITE" id="PS50928"/>
    </source>
</evidence>
<feature type="transmembrane region" description="Helical" evidence="8">
    <location>
        <begin position="285"/>
        <end position="308"/>
    </location>
</feature>
<accession>A0A7G9S6K2</accession>
<feature type="transmembrane region" description="Helical" evidence="8">
    <location>
        <begin position="103"/>
        <end position="127"/>
    </location>
</feature>
<feature type="transmembrane region" description="Helical" evidence="8">
    <location>
        <begin position="139"/>
        <end position="162"/>
    </location>
</feature>
<evidence type="ECO:0000256" key="1">
    <source>
        <dbReference type="ARBA" id="ARBA00004429"/>
    </source>
</evidence>
<feature type="transmembrane region" description="Helical" evidence="8">
    <location>
        <begin position="521"/>
        <end position="545"/>
    </location>
</feature>
<keyword evidence="6 8" id="KW-1133">Transmembrane helix</keyword>